<dbReference type="EMBL" id="BONX01000026">
    <property type="protein sequence ID" value="GIG97354.1"/>
    <property type="molecule type" value="Genomic_DNA"/>
</dbReference>
<evidence type="ECO:0000313" key="4">
    <source>
        <dbReference type="Proteomes" id="UP000621500"/>
    </source>
</evidence>
<dbReference type="Gene3D" id="3.30.450.30">
    <property type="entry name" value="Dynein light chain 2a, cytoplasmic"/>
    <property type="match status" value="1"/>
</dbReference>
<dbReference type="RefSeq" id="WP_203858857.1">
    <property type="nucleotide sequence ID" value="NZ_BAAAZQ010000011.1"/>
</dbReference>
<protein>
    <recommendedName>
        <fullName evidence="2">Roadblock/LAMTOR2 domain-containing protein</fullName>
    </recommendedName>
</protein>
<organism evidence="3 4">
    <name type="scientific">Plantactinospora mayteni</name>
    <dbReference type="NCBI Taxonomy" id="566021"/>
    <lineage>
        <taxon>Bacteria</taxon>
        <taxon>Bacillati</taxon>
        <taxon>Actinomycetota</taxon>
        <taxon>Actinomycetes</taxon>
        <taxon>Micromonosporales</taxon>
        <taxon>Micromonosporaceae</taxon>
        <taxon>Plantactinospora</taxon>
    </lineage>
</organism>
<evidence type="ECO:0000259" key="2">
    <source>
        <dbReference type="SMART" id="SM00960"/>
    </source>
</evidence>
<dbReference type="SMART" id="SM00960">
    <property type="entry name" value="Robl_LC7"/>
    <property type="match status" value="1"/>
</dbReference>
<comment type="caution">
    <text evidence="3">The sequence shown here is derived from an EMBL/GenBank/DDBJ whole genome shotgun (WGS) entry which is preliminary data.</text>
</comment>
<keyword evidence="4" id="KW-1185">Reference proteome</keyword>
<dbReference type="Pfam" id="PF03259">
    <property type="entry name" value="Robl_LC7"/>
    <property type="match status" value="1"/>
</dbReference>
<accession>A0ABQ4ERX1</accession>
<sequence length="178" mass="18580">MTVTQFQDARGDLFDSPLPRRSPGARLDSGGEDTPPDGASDQPGPGAAGRHRSDQSAVHAELGVLRDRVPGVRGAVLAGIDGQLLGHDLTAGPEPLDLAALAATTFGLGRQCGLTLQQGPLRELTVHSHQGYFTVYGVSDQILLAVLGDDRLNVSWLHLEAGPVAERIADLLHVGGTT</sequence>
<dbReference type="SUPFAM" id="SSF103196">
    <property type="entry name" value="Roadblock/LC7 domain"/>
    <property type="match status" value="1"/>
</dbReference>
<feature type="region of interest" description="Disordered" evidence="1">
    <location>
        <begin position="1"/>
        <end position="56"/>
    </location>
</feature>
<dbReference type="InterPro" id="IPR004942">
    <property type="entry name" value="Roadblock/LAMTOR2_dom"/>
</dbReference>
<evidence type="ECO:0000313" key="3">
    <source>
        <dbReference type="EMBL" id="GIG97354.1"/>
    </source>
</evidence>
<evidence type="ECO:0000256" key="1">
    <source>
        <dbReference type="SAM" id="MobiDB-lite"/>
    </source>
</evidence>
<feature type="domain" description="Roadblock/LAMTOR2" evidence="2">
    <location>
        <begin position="59"/>
        <end position="148"/>
    </location>
</feature>
<reference evidence="3 4" key="1">
    <citation type="submission" date="2021-01" db="EMBL/GenBank/DDBJ databases">
        <title>Whole genome shotgun sequence of Plantactinospora mayteni NBRC 109088.</title>
        <authorList>
            <person name="Komaki H."/>
            <person name="Tamura T."/>
        </authorList>
    </citation>
    <scope>NUCLEOTIDE SEQUENCE [LARGE SCALE GENOMIC DNA]</scope>
    <source>
        <strain evidence="3 4">NBRC 109088</strain>
    </source>
</reference>
<gene>
    <name evidence="3" type="ORF">Pma05_39270</name>
</gene>
<proteinExistence type="predicted"/>
<name>A0ABQ4ERX1_9ACTN</name>
<dbReference type="Proteomes" id="UP000621500">
    <property type="component" value="Unassembled WGS sequence"/>
</dbReference>